<evidence type="ECO:0000256" key="1">
    <source>
        <dbReference type="SAM" id="MobiDB-lite"/>
    </source>
</evidence>
<proteinExistence type="predicted"/>
<protein>
    <submittedName>
        <fullName evidence="2">Uncharacterized protein</fullName>
    </submittedName>
</protein>
<organism evidence="2 3">
    <name type="scientific">Oxytricha trifallax</name>
    <dbReference type="NCBI Taxonomy" id="1172189"/>
    <lineage>
        <taxon>Eukaryota</taxon>
        <taxon>Sar</taxon>
        <taxon>Alveolata</taxon>
        <taxon>Ciliophora</taxon>
        <taxon>Intramacronucleata</taxon>
        <taxon>Spirotrichea</taxon>
        <taxon>Stichotrichia</taxon>
        <taxon>Sporadotrichida</taxon>
        <taxon>Oxytrichidae</taxon>
        <taxon>Oxytrichinae</taxon>
        <taxon>Oxytricha</taxon>
    </lineage>
</organism>
<comment type="caution">
    <text evidence="2">The sequence shown here is derived from an EMBL/GenBank/DDBJ whole genome shotgun (WGS) entry which is preliminary data.</text>
</comment>
<sequence length="237" mass="27285">MDPSSYNNDQHFNYNHKNHLNYENPEFDQDLIQTPPNVIQNEDYEDDVIIDREIPPVPVIRMKQVNLHDVEFPVRIIIVPKNNKEIEFILNKETKHPTLMHFLKELCENLNTKDELVLVTEKEERMIVDINAIEKGETLKLVRMSSEISEFKEKVNQIFLQTQQQQQQNMNGMGRGGTMPIRQGTAPGSGIVRGPGQLQQIPGGLPGMMPKRRGRPPKFANDMRASGVQNQRPFNGY</sequence>
<feature type="region of interest" description="Disordered" evidence="1">
    <location>
        <begin position="201"/>
        <end position="237"/>
    </location>
</feature>
<dbReference type="Proteomes" id="UP000053232">
    <property type="component" value="Unassembled WGS sequence"/>
</dbReference>
<dbReference type="EMBL" id="ARYC01003125">
    <property type="protein sequence ID" value="KEJ82851.1"/>
    <property type="molecule type" value="Genomic_DNA"/>
</dbReference>
<gene>
    <name evidence="2" type="ORF">OXYTRIMIC_799</name>
</gene>
<feature type="compositionally biased region" description="Polar residues" evidence="1">
    <location>
        <begin position="227"/>
        <end position="237"/>
    </location>
</feature>
<evidence type="ECO:0000313" key="2">
    <source>
        <dbReference type="EMBL" id="KEJ82851.1"/>
    </source>
</evidence>
<evidence type="ECO:0000313" key="3">
    <source>
        <dbReference type="Proteomes" id="UP000053232"/>
    </source>
</evidence>
<dbReference type="AlphaFoldDB" id="A0A073I039"/>
<accession>A0A073I039</accession>
<name>A0A073I039_9SPIT</name>
<keyword evidence="3" id="KW-1185">Reference proteome</keyword>
<reference evidence="3" key="1">
    <citation type="journal article" date="2014" name="Cell">
        <title>The Architecture of a Scrambled Genome Reveals Massive Levels of Genomic Rearrangement during Development.</title>
        <authorList>
            <person name="Chen X."/>
            <person name="Bracht J.R."/>
            <person name="Goldman A.D."/>
            <person name="Dolzhenko E."/>
            <person name="Clay D.M."/>
            <person name="Swart E.C."/>
            <person name="Perlman D.H."/>
            <person name="Doak T.G."/>
            <person name="Stuart A."/>
            <person name="Amemiya C.T."/>
            <person name="Sebra R.P."/>
            <person name="Landweber L.F."/>
        </authorList>
    </citation>
    <scope>NUCLEOTIDE SEQUENCE [LARGE SCALE GENOMIC DNA]</scope>
    <source>
        <strain evidence="3">JRB310</strain>
    </source>
</reference>